<sequence length="125" mass="13618">MQTKSKSDTNNPGAEALVAALPKPIADFVEANARLDVDGMLKPFAADALIVDNGHRHAGHPEIRTLFEDEVVAVKAIFTPDSVRHEKGRIVVEGPAHGDFKGSPIRFTYAFTLENDLIKTLEITL</sequence>
<dbReference type="Gene3D" id="3.10.450.50">
    <property type="match status" value="1"/>
</dbReference>
<dbReference type="InterPro" id="IPR032710">
    <property type="entry name" value="NTF2-like_dom_sf"/>
</dbReference>
<dbReference type="Proteomes" id="UP000058074">
    <property type="component" value="Chromosome"/>
</dbReference>
<reference evidence="2 3" key="1">
    <citation type="journal article" date="2015" name="Genome Announc.">
        <title>Complete Genome Sequence of Polypropylene Glycol- and Polyethylene Glycol-Degrading Sphingopyxis macrogoltabida Strain EY-1.</title>
        <authorList>
            <person name="Ohtsubo Y."/>
            <person name="Nagata Y."/>
            <person name="Numata M."/>
            <person name="Tsuchikane K."/>
            <person name="Hosoyama A."/>
            <person name="Yamazoe A."/>
            <person name="Tsuda M."/>
            <person name="Fujita N."/>
            <person name="Kawai F."/>
        </authorList>
    </citation>
    <scope>NUCLEOTIDE SEQUENCE [LARGE SCALE GENOMIC DNA]</scope>
    <source>
        <strain evidence="2 3">EY-1</strain>
    </source>
</reference>
<dbReference type="EMBL" id="CP012700">
    <property type="protein sequence ID" value="ALH79881.1"/>
    <property type="molecule type" value="Genomic_DNA"/>
</dbReference>
<dbReference type="SUPFAM" id="SSF54427">
    <property type="entry name" value="NTF2-like"/>
    <property type="match status" value="1"/>
</dbReference>
<dbReference type="InterPro" id="IPR037401">
    <property type="entry name" value="SnoaL-like"/>
</dbReference>
<proteinExistence type="predicted"/>
<dbReference type="OrthoDB" id="8684708at2"/>
<protein>
    <recommendedName>
        <fullName evidence="1">SnoaL-like domain-containing protein</fullName>
    </recommendedName>
</protein>
<evidence type="ECO:0000313" key="3">
    <source>
        <dbReference type="Proteomes" id="UP000058074"/>
    </source>
</evidence>
<feature type="domain" description="SnoaL-like" evidence="1">
    <location>
        <begin position="26"/>
        <end position="118"/>
    </location>
</feature>
<dbReference type="PATRIC" id="fig|33050.5.peg.1196"/>
<name>A0A0N9UKI9_SPHMC</name>
<evidence type="ECO:0000259" key="1">
    <source>
        <dbReference type="Pfam" id="PF12680"/>
    </source>
</evidence>
<dbReference type="RefSeq" id="WP_054587278.1">
    <property type="nucleotide sequence ID" value="NZ_CP012700.1"/>
</dbReference>
<accession>A0A0N9UKI9</accession>
<dbReference type="Pfam" id="PF12680">
    <property type="entry name" value="SnoaL_2"/>
    <property type="match status" value="1"/>
</dbReference>
<dbReference type="KEGG" id="smag:AN936_05735"/>
<dbReference type="AlphaFoldDB" id="A0A0N9UKI9"/>
<organism evidence="2 3">
    <name type="scientific">Sphingopyxis macrogoltabida</name>
    <name type="common">Sphingomonas macrogoltabidus</name>
    <dbReference type="NCBI Taxonomy" id="33050"/>
    <lineage>
        <taxon>Bacteria</taxon>
        <taxon>Pseudomonadati</taxon>
        <taxon>Pseudomonadota</taxon>
        <taxon>Alphaproteobacteria</taxon>
        <taxon>Sphingomonadales</taxon>
        <taxon>Sphingomonadaceae</taxon>
        <taxon>Sphingopyxis</taxon>
    </lineage>
</organism>
<evidence type="ECO:0000313" key="2">
    <source>
        <dbReference type="EMBL" id="ALH79881.1"/>
    </source>
</evidence>
<gene>
    <name evidence="2" type="ORF">AN936_05735</name>
</gene>